<evidence type="ECO:0000313" key="2">
    <source>
        <dbReference type="EMBL" id="CAD8086392.1"/>
    </source>
</evidence>
<feature type="transmembrane region" description="Helical" evidence="1">
    <location>
        <begin position="275"/>
        <end position="292"/>
    </location>
</feature>
<evidence type="ECO:0000256" key="1">
    <source>
        <dbReference type="SAM" id="Phobius"/>
    </source>
</evidence>
<keyword evidence="1" id="KW-0812">Transmembrane</keyword>
<dbReference type="Proteomes" id="UP000688137">
    <property type="component" value="Unassembled WGS sequence"/>
</dbReference>
<reference evidence="2" key="1">
    <citation type="submission" date="2021-01" db="EMBL/GenBank/DDBJ databases">
        <authorList>
            <consortium name="Genoscope - CEA"/>
            <person name="William W."/>
        </authorList>
    </citation>
    <scope>NUCLEOTIDE SEQUENCE</scope>
</reference>
<keyword evidence="1" id="KW-0472">Membrane</keyword>
<sequence length="390" mass="47425">MSKTQLFKEMVIIIEEMKNIYNRILTTKSSKIFDYPSIQNRNEKIIKYCHQMVDLNPKQFNQYFISEQYIDELLNRMDHEKLLNISLKFIVKYIYNKDDEQSQQNVEKLKKIIRDIDQPKKTKIIRQSQLFDQNLRSIHKSSQTLTKDKESQSIINLNFDIHKQSSKLSSIQQDNLNTHKFNDKISIKKDKQKMNKLDQQSQLQSQKLNNPFFKMILKWTIILIQQLLQNKRNQIIIYQHQILKIKDFLKKIIHLQCFLLILQKKEKNSRKNRNFQFYYNFFIKYIYIYFNIKKNVVRLINNNIWFDEIPFLKLYARKFKISRPSYIAFLIVLLGLACIIFRIGRGFFIKIMTLIYPFIMTLEIIETQNYKNVKQWLSYWIIVMICSFVR</sequence>
<organism evidence="2 3">
    <name type="scientific">Paramecium primaurelia</name>
    <dbReference type="NCBI Taxonomy" id="5886"/>
    <lineage>
        <taxon>Eukaryota</taxon>
        <taxon>Sar</taxon>
        <taxon>Alveolata</taxon>
        <taxon>Ciliophora</taxon>
        <taxon>Intramacronucleata</taxon>
        <taxon>Oligohymenophorea</taxon>
        <taxon>Peniculida</taxon>
        <taxon>Parameciidae</taxon>
        <taxon>Paramecium</taxon>
    </lineage>
</organism>
<evidence type="ECO:0000313" key="3">
    <source>
        <dbReference type="Proteomes" id="UP000688137"/>
    </source>
</evidence>
<name>A0A8S1N3A2_PARPR</name>
<gene>
    <name evidence="2" type="ORF">PPRIM_AZ9-3.1.T0760153</name>
</gene>
<dbReference type="EMBL" id="CAJJDM010000079">
    <property type="protein sequence ID" value="CAD8086392.1"/>
    <property type="molecule type" value="Genomic_DNA"/>
</dbReference>
<keyword evidence="3" id="KW-1185">Reference proteome</keyword>
<proteinExistence type="predicted"/>
<evidence type="ECO:0008006" key="4">
    <source>
        <dbReference type="Google" id="ProtNLM"/>
    </source>
</evidence>
<accession>A0A8S1N3A2</accession>
<comment type="caution">
    <text evidence="2">The sequence shown here is derived from an EMBL/GenBank/DDBJ whole genome shotgun (WGS) entry which is preliminary data.</text>
</comment>
<dbReference type="AlphaFoldDB" id="A0A8S1N3A2"/>
<feature type="transmembrane region" description="Helical" evidence="1">
    <location>
        <begin position="326"/>
        <end position="344"/>
    </location>
</feature>
<keyword evidence="1" id="KW-1133">Transmembrane helix</keyword>
<protein>
    <recommendedName>
        <fullName evidence="4">Transmembrane protein</fullName>
    </recommendedName>
</protein>